<dbReference type="GO" id="GO:0009414">
    <property type="term" value="P:response to water deprivation"/>
    <property type="evidence" value="ECO:0007669"/>
    <property type="project" value="UniProtKB-ARBA"/>
</dbReference>
<evidence type="ECO:0000256" key="3">
    <source>
        <dbReference type="ARBA" id="ARBA00022692"/>
    </source>
</evidence>
<dbReference type="Gene3D" id="1.20.1080.10">
    <property type="entry name" value="Glycerol uptake facilitator protein"/>
    <property type="match status" value="1"/>
</dbReference>
<name>A0A9E7GUU5_9LILI</name>
<dbReference type="PROSITE" id="PS00221">
    <property type="entry name" value="MIP"/>
    <property type="match status" value="1"/>
</dbReference>
<dbReference type="SUPFAM" id="SSF81301">
    <property type="entry name" value="Nucleotidyltransferase"/>
    <property type="match status" value="1"/>
</dbReference>
<dbReference type="FunFam" id="1.20.1080.10:FF:000001">
    <property type="entry name" value="Probable aquaporin PIP1-2"/>
    <property type="match status" value="1"/>
</dbReference>
<dbReference type="SUPFAM" id="SSF81631">
    <property type="entry name" value="PAP/OAS1 substrate-binding domain"/>
    <property type="match status" value="1"/>
</dbReference>
<evidence type="ECO:0000256" key="5">
    <source>
        <dbReference type="ARBA" id="ARBA00023016"/>
    </source>
</evidence>
<evidence type="ECO:0000313" key="11">
    <source>
        <dbReference type="EMBL" id="URE17748.1"/>
    </source>
</evidence>
<comment type="similarity">
    <text evidence="7">Belongs to the MIP/aquaporin (TC 1.A.8) family. PIP (TC 1.A.8.11) subfamily.</text>
</comment>
<feature type="region of interest" description="Disordered" evidence="8">
    <location>
        <begin position="634"/>
        <end position="668"/>
    </location>
</feature>
<evidence type="ECO:0000256" key="2">
    <source>
        <dbReference type="ARBA" id="ARBA00022448"/>
    </source>
</evidence>
<dbReference type="InterPro" id="IPR000425">
    <property type="entry name" value="MIP"/>
</dbReference>
<feature type="domain" description="Poly(A) RNA polymerase mitochondrial-like central palm" evidence="10">
    <location>
        <begin position="334"/>
        <end position="466"/>
    </location>
</feature>
<feature type="region of interest" description="Disordered" evidence="8">
    <location>
        <begin position="1"/>
        <end position="36"/>
    </location>
</feature>
<dbReference type="GO" id="GO:0016020">
    <property type="term" value="C:membrane"/>
    <property type="evidence" value="ECO:0007669"/>
    <property type="project" value="InterPro"/>
</dbReference>
<feature type="transmembrane region" description="Helical" evidence="9">
    <location>
        <begin position="90"/>
        <end position="113"/>
    </location>
</feature>
<dbReference type="EMBL" id="CP097509">
    <property type="protein sequence ID" value="URE17748.1"/>
    <property type="molecule type" value="Genomic_DNA"/>
</dbReference>
<keyword evidence="2" id="KW-0813">Transport</keyword>
<dbReference type="Gene3D" id="3.30.460.10">
    <property type="entry name" value="Beta Polymerase, domain 2"/>
    <property type="match status" value="1"/>
</dbReference>
<reference evidence="11" key="1">
    <citation type="submission" date="2022-05" db="EMBL/GenBank/DDBJ databases">
        <title>The Musa troglodytarum L. genome provides insights into the mechanism of non-climacteric behaviour and enrichment of carotenoids.</title>
        <authorList>
            <person name="Wang J."/>
        </authorList>
    </citation>
    <scope>NUCLEOTIDE SEQUENCE</scope>
    <source>
        <tissue evidence="11">Leaf</tissue>
    </source>
</reference>
<dbReference type="GO" id="GO:0012505">
    <property type="term" value="C:endomembrane system"/>
    <property type="evidence" value="ECO:0007669"/>
    <property type="project" value="UniProtKB-SubCell"/>
</dbReference>
<dbReference type="GO" id="GO:0009409">
    <property type="term" value="P:response to cold"/>
    <property type="evidence" value="ECO:0007669"/>
    <property type="project" value="UniProtKB-ARBA"/>
</dbReference>
<feature type="region of interest" description="Disordered" evidence="8">
    <location>
        <begin position="715"/>
        <end position="756"/>
    </location>
</feature>
<evidence type="ECO:0000256" key="1">
    <source>
        <dbReference type="ARBA" id="ARBA00004127"/>
    </source>
</evidence>
<accession>A0A9E7GUU5</accession>
<feature type="transmembrane region" description="Helical" evidence="9">
    <location>
        <begin position="210"/>
        <end position="230"/>
    </location>
</feature>
<keyword evidence="3 9" id="KW-0812">Transmembrane</keyword>
<evidence type="ECO:0000256" key="7">
    <source>
        <dbReference type="ARBA" id="ARBA00038497"/>
    </source>
</evidence>
<dbReference type="GO" id="GO:0015267">
    <property type="term" value="F:channel activity"/>
    <property type="evidence" value="ECO:0007669"/>
    <property type="project" value="InterPro"/>
</dbReference>
<feature type="transmembrane region" description="Helical" evidence="9">
    <location>
        <begin position="56"/>
        <end position="78"/>
    </location>
</feature>
<proteinExistence type="inferred from homology"/>
<dbReference type="Proteomes" id="UP001055439">
    <property type="component" value="Chromosome 7"/>
</dbReference>
<keyword evidence="5" id="KW-0346">Stress response</keyword>
<keyword evidence="6 9" id="KW-0472">Membrane</keyword>
<evidence type="ECO:0000256" key="4">
    <source>
        <dbReference type="ARBA" id="ARBA00022989"/>
    </source>
</evidence>
<evidence type="ECO:0000256" key="9">
    <source>
        <dbReference type="SAM" id="Phobius"/>
    </source>
</evidence>
<dbReference type="GO" id="GO:0006970">
    <property type="term" value="P:response to osmotic stress"/>
    <property type="evidence" value="ECO:0007669"/>
    <property type="project" value="UniProtKB-ARBA"/>
</dbReference>
<dbReference type="EMBL" id="CP097509">
    <property type="protein sequence ID" value="URE17750.1"/>
    <property type="molecule type" value="Genomic_DNA"/>
</dbReference>
<evidence type="ECO:0000256" key="6">
    <source>
        <dbReference type="ARBA" id="ARBA00023136"/>
    </source>
</evidence>
<dbReference type="CDD" id="cd00333">
    <property type="entry name" value="MIP"/>
    <property type="match status" value="1"/>
</dbReference>
<evidence type="ECO:0000313" key="12">
    <source>
        <dbReference type="Proteomes" id="UP001055439"/>
    </source>
</evidence>
<feature type="transmembrane region" description="Helical" evidence="9">
    <location>
        <begin position="133"/>
        <end position="151"/>
    </location>
</feature>
<sequence length="756" mass="82962">MEGREEDVRVGANKFSERQAIGTAAQSQDRDYQEPPPAPLFEPAELSSWSFYRAGIAEFMATFLFLYISILTVMGVVKSNTKCSTVGIQGIAWAFGGMIFILVYCTAGISGGHINPAVTFGLLLARKLSLTRALFYMVMQCLGAICGAGVVKGFKKGLYENNGGGANVVAPGYTKGDGLGAEIVGTFILVYTVFSATDAKRSARDSHVPVLAPLPIGFAVFLVHLATIPITGTGINPARSLGAAIIYDKSHAWNDHVMDFLGWTVHWSCSCCYVSTDSYQGNPIQEQAMSFLKISWLGDMSMDASALLKHAAKAELRESEKILFGPQVFSTLDSLLLDIHAMLQPRPIDYEKRRLLIEEFNMMAVDRFGNNGGFPIVEAFGSFVMDLFTTSSDLDLSVNFSNSMNNFPRNEKISVLGKLSKVLYGHQRKGHVTGVLPIMGARVPVLKVVDCRTGVECDISVENKDAQTRNPPILPPLCALLKDGTDMLSIERRVAGFKNFGIRNRESVAELFVSLLSKLSSVKHLWEHGLCASTCEGSWICKKTWESGVGNVTVEDFLDQSENFARSVGEAGMQKIYECIRGSLSDLSRFAMRQIDSPKLKELLFKSVDDLNAPKKERVPKVVVQHKRRYPFQDAGTSVKPMASKRPRHLEPTRAPDHARYQTPNAWPNPLAALQSQASSYGIHRAGLIFGPPQPAFTPFHHPVASLGAAYGSPPLQQHPFASQQPVLPGPPYIRHSQRNQQRSRLPVSWPCGSSK</sequence>
<keyword evidence="12" id="KW-1185">Reference proteome</keyword>
<dbReference type="Pfam" id="PF00230">
    <property type="entry name" value="MIP"/>
    <property type="match status" value="1"/>
</dbReference>
<dbReference type="InterPro" id="IPR022357">
    <property type="entry name" value="MIP_CS"/>
</dbReference>
<dbReference type="InterPro" id="IPR043519">
    <property type="entry name" value="NT_sf"/>
</dbReference>
<dbReference type="AlphaFoldDB" id="A0A9E7GUU5"/>
<protein>
    <submittedName>
        <fullName evidence="11">Nucleotidyltransferase domain</fullName>
    </submittedName>
</protein>
<dbReference type="InterPro" id="IPR023271">
    <property type="entry name" value="Aquaporin-like"/>
</dbReference>
<evidence type="ECO:0000256" key="8">
    <source>
        <dbReference type="SAM" id="MobiDB-lite"/>
    </source>
</evidence>
<dbReference type="SUPFAM" id="SSF81338">
    <property type="entry name" value="Aquaporin-like"/>
    <property type="match status" value="1"/>
</dbReference>
<dbReference type="OrthoDB" id="2274644at2759"/>
<feature type="compositionally biased region" description="Basic and acidic residues" evidence="8">
    <location>
        <begin position="649"/>
        <end position="660"/>
    </location>
</feature>
<comment type="subcellular location">
    <subcellularLocation>
        <location evidence="1">Endomembrane system</location>
        <topology evidence="1">Multi-pass membrane protein</topology>
    </subcellularLocation>
</comment>
<dbReference type="InterPro" id="IPR034294">
    <property type="entry name" value="Aquaporin_transptr"/>
</dbReference>
<dbReference type="PRINTS" id="PR00783">
    <property type="entry name" value="MINTRINSICP"/>
</dbReference>
<evidence type="ECO:0000259" key="10">
    <source>
        <dbReference type="Pfam" id="PF22600"/>
    </source>
</evidence>
<dbReference type="Gene3D" id="1.10.1410.10">
    <property type="match status" value="1"/>
</dbReference>
<dbReference type="InterPro" id="IPR054708">
    <property type="entry name" value="MTPAP-like_central"/>
</dbReference>
<keyword evidence="4 9" id="KW-1133">Transmembrane helix</keyword>
<organism evidence="11 12">
    <name type="scientific">Musa troglodytarum</name>
    <name type="common">fe'i banana</name>
    <dbReference type="NCBI Taxonomy" id="320322"/>
    <lineage>
        <taxon>Eukaryota</taxon>
        <taxon>Viridiplantae</taxon>
        <taxon>Streptophyta</taxon>
        <taxon>Embryophyta</taxon>
        <taxon>Tracheophyta</taxon>
        <taxon>Spermatophyta</taxon>
        <taxon>Magnoliopsida</taxon>
        <taxon>Liliopsida</taxon>
        <taxon>Zingiberales</taxon>
        <taxon>Musaceae</taxon>
        <taxon>Musa</taxon>
    </lineage>
</organism>
<dbReference type="NCBIfam" id="TIGR00861">
    <property type="entry name" value="MIP"/>
    <property type="match status" value="1"/>
</dbReference>
<dbReference type="PANTHER" id="PTHR45687">
    <property type="entry name" value="AQUAPORIN OR AQUAGLYCEROPORIN RELATED"/>
    <property type="match status" value="1"/>
</dbReference>
<dbReference type="Pfam" id="PF22600">
    <property type="entry name" value="MTPAP-like_central"/>
    <property type="match status" value="1"/>
</dbReference>
<dbReference type="CDD" id="cd05402">
    <property type="entry name" value="NT_PAP_TUTase"/>
    <property type="match status" value="1"/>
</dbReference>
<gene>
    <name evidence="11" type="ORF">MUK42_12567</name>
</gene>